<dbReference type="AlphaFoldDB" id="A0A926V9V7"/>
<dbReference type="PROSITE" id="PS50109">
    <property type="entry name" value="HIS_KIN"/>
    <property type="match status" value="1"/>
</dbReference>
<dbReference type="InterPro" id="IPR036097">
    <property type="entry name" value="HisK_dim/P_sf"/>
</dbReference>
<feature type="domain" description="Histidine kinase" evidence="7">
    <location>
        <begin position="161"/>
        <end position="390"/>
    </location>
</feature>
<evidence type="ECO:0000256" key="1">
    <source>
        <dbReference type="ARBA" id="ARBA00000085"/>
    </source>
</evidence>
<evidence type="ECO:0000256" key="4">
    <source>
        <dbReference type="ARBA" id="ARBA00022679"/>
    </source>
</evidence>
<dbReference type="SMART" id="SM00388">
    <property type="entry name" value="HisKA"/>
    <property type="match status" value="1"/>
</dbReference>
<dbReference type="SMART" id="SM00387">
    <property type="entry name" value="HATPase_c"/>
    <property type="match status" value="1"/>
</dbReference>
<comment type="caution">
    <text evidence="8">The sequence shown here is derived from an EMBL/GenBank/DDBJ whole genome shotgun (WGS) entry which is preliminary data.</text>
</comment>
<dbReference type="SUPFAM" id="SSF47384">
    <property type="entry name" value="Homodimeric domain of signal transducing histidine kinase"/>
    <property type="match status" value="1"/>
</dbReference>
<dbReference type="SUPFAM" id="SSF52172">
    <property type="entry name" value="CheY-like"/>
    <property type="match status" value="1"/>
</dbReference>
<dbReference type="InterPro" id="IPR036890">
    <property type="entry name" value="HATPase_C_sf"/>
</dbReference>
<dbReference type="PRINTS" id="PR00344">
    <property type="entry name" value="BCTRLSENSOR"/>
</dbReference>
<evidence type="ECO:0000256" key="5">
    <source>
        <dbReference type="ARBA" id="ARBA00022777"/>
    </source>
</evidence>
<dbReference type="Gene3D" id="3.40.50.2300">
    <property type="match status" value="1"/>
</dbReference>
<name>A0A926V9V7_9CYAN</name>
<dbReference type="PANTHER" id="PTHR43711:SF26">
    <property type="entry name" value="SENSOR HISTIDINE KINASE RCSC"/>
    <property type="match status" value="1"/>
</dbReference>
<dbReference type="Pfam" id="PF02518">
    <property type="entry name" value="HATPase_c"/>
    <property type="match status" value="1"/>
</dbReference>
<dbReference type="EC" id="2.7.13.3" evidence="2"/>
<dbReference type="GO" id="GO:0000155">
    <property type="term" value="F:phosphorelay sensor kinase activity"/>
    <property type="evidence" value="ECO:0007669"/>
    <property type="project" value="InterPro"/>
</dbReference>
<dbReference type="EMBL" id="JACJPW010000003">
    <property type="protein sequence ID" value="MBD2179861.1"/>
    <property type="molecule type" value="Genomic_DNA"/>
</dbReference>
<evidence type="ECO:0000313" key="8">
    <source>
        <dbReference type="EMBL" id="MBD2179861.1"/>
    </source>
</evidence>
<dbReference type="Gene3D" id="3.30.565.10">
    <property type="entry name" value="Histidine kinase-like ATPase, C-terminal domain"/>
    <property type="match status" value="1"/>
</dbReference>
<keyword evidence="4" id="KW-0808">Transferase</keyword>
<proteinExistence type="predicted"/>
<dbReference type="RefSeq" id="WP_190461485.1">
    <property type="nucleotide sequence ID" value="NZ_JACJPW010000003.1"/>
</dbReference>
<sequence>MSRILLVLDHKNNRRLLWDWLSKYYEVVLPDENNPEWLFLNSESDVCAIANSAATSNIDFDLCILDGLALDRVWQWVQSTRDAQQPVFLPFLLLTSRQEVRVATRHLWQRVDELIISPIEKVELQARVEILLRARNLSLHLQTANNELQKNSELKSHLVSMVSHEIRNPLSLILGFSKILEGHIVELSSAKIKEYLKQIILAVERMNELAEDLLVVGRLDLGKLEFNPAPIYVESFCRVLVEEFAFIDRNKHNIIFQSLYTTGSEKTPSLAFNNLTKAWMDEELLRHILCNLLSNAIKYSPPGSTVHFDFICYDNKIVFQIKDEGIGIPKEEQNRLFEAFHRASNVGKIAGNGLGLCIVKQCVDLHDGKIEVTSEVGKGTKFTVTLPLLR</sequence>
<dbReference type="PANTHER" id="PTHR43711">
    <property type="entry name" value="TWO-COMPONENT HISTIDINE KINASE"/>
    <property type="match status" value="1"/>
</dbReference>
<gene>
    <name evidence="8" type="ORF">H6G03_01830</name>
</gene>
<evidence type="ECO:0000313" key="9">
    <source>
        <dbReference type="Proteomes" id="UP000641646"/>
    </source>
</evidence>
<dbReference type="Proteomes" id="UP000641646">
    <property type="component" value="Unassembled WGS sequence"/>
</dbReference>
<dbReference type="InterPro" id="IPR050736">
    <property type="entry name" value="Sensor_HK_Regulatory"/>
</dbReference>
<dbReference type="InterPro" id="IPR003661">
    <property type="entry name" value="HisK_dim/P_dom"/>
</dbReference>
<protein>
    <recommendedName>
        <fullName evidence="2">histidine kinase</fullName>
        <ecNumber evidence="2">2.7.13.3</ecNumber>
    </recommendedName>
</protein>
<dbReference type="CDD" id="cd00082">
    <property type="entry name" value="HisKA"/>
    <property type="match status" value="1"/>
</dbReference>
<dbReference type="Pfam" id="PF00512">
    <property type="entry name" value="HisKA"/>
    <property type="match status" value="1"/>
</dbReference>
<dbReference type="InterPro" id="IPR011006">
    <property type="entry name" value="CheY-like_superfamily"/>
</dbReference>
<dbReference type="Gene3D" id="1.10.287.130">
    <property type="match status" value="1"/>
</dbReference>
<reference evidence="8" key="2">
    <citation type="submission" date="2020-08" db="EMBL/GenBank/DDBJ databases">
        <authorList>
            <person name="Chen M."/>
            <person name="Teng W."/>
            <person name="Zhao L."/>
            <person name="Hu C."/>
            <person name="Zhou Y."/>
            <person name="Han B."/>
            <person name="Song L."/>
            <person name="Shu W."/>
        </authorList>
    </citation>
    <scope>NUCLEOTIDE SEQUENCE</scope>
    <source>
        <strain evidence="8">FACHB-1375</strain>
    </source>
</reference>
<reference evidence="8" key="1">
    <citation type="journal article" date="2015" name="ISME J.">
        <title>Draft Genome Sequence of Streptomyces incarnatus NRRL8089, which Produces the Nucleoside Antibiotic Sinefungin.</title>
        <authorList>
            <person name="Oshima K."/>
            <person name="Hattori M."/>
            <person name="Shimizu H."/>
            <person name="Fukuda K."/>
            <person name="Nemoto M."/>
            <person name="Inagaki K."/>
            <person name="Tamura T."/>
        </authorList>
    </citation>
    <scope>NUCLEOTIDE SEQUENCE</scope>
    <source>
        <strain evidence="8">FACHB-1375</strain>
    </source>
</reference>
<evidence type="ECO:0000256" key="6">
    <source>
        <dbReference type="ARBA" id="ARBA00023012"/>
    </source>
</evidence>
<dbReference type="InterPro" id="IPR004358">
    <property type="entry name" value="Sig_transdc_His_kin-like_C"/>
</dbReference>
<dbReference type="SUPFAM" id="SSF55874">
    <property type="entry name" value="ATPase domain of HSP90 chaperone/DNA topoisomerase II/histidine kinase"/>
    <property type="match status" value="1"/>
</dbReference>
<dbReference type="InterPro" id="IPR005467">
    <property type="entry name" value="His_kinase_dom"/>
</dbReference>
<keyword evidence="3" id="KW-0597">Phosphoprotein</keyword>
<evidence type="ECO:0000259" key="7">
    <source>
        <dbReference type="PROSITE" id="PS50109"/>
    </source>
</evidence>
<keyword evidence="6" id="KW-0902">Two-component regulatory system</keyword>
<accession>A0A926V9V7</accession>
<dbReference type="InterPro" id="IPR003594">
    <property type="entry name" value="HATPase_dom"/>
</dbReference>
<keyword evidence="9" id="KW-1185">Reference proteome</keyword>
<organism evidence="8 9">
    <name type="scientific">Aerosakkonema funiforme FACHB-1375</name>
    <dbReference type="NCBI Taxonomy" id="2949571"/>
    <lineage>
        <taxon>Bacteria</taxon>
        <taxon>Bacillati</taxon>
        <taxon>Cyanobacteriota</taxon>
        <taxon>Cyanophyceae</taxon>
        <taxon>Oscillatoriophycideae</taxon>
        <taxon>Aerosakkonematales</taxon>
        <taxon>Aerosakkonemataceae</taxon>
        <taxon>Aerosakkonema</taxon>
    </lineage>
</organism>
<dbReference type="CDD" id="cd00075">
    <property type="entry name" value="HATPase"/>
    <property type="match status" value="1"/>
</dbReference>
<keyword evidence="5 8" id="KW-0418">Kinase</keyword>
<dbReference type="FunFam" id="3.30.565.10:FF:000006">
    <property type="entry name" value="Sensor histidine kinase WalK"/>
    <property type="match status" value="1"/>
</dbReference>
<evidence type="ECO:0000256" key="3">
    <source>
        <dbReference type="ARBA" id="ARBA00022553"/>
    </source>
</evidence>
<comment type="catalytic activity">
    <reaction evidence="1">
        <text>ATP + protein L-histidine = ADP + protein N-phospho-L-histidine.</text>
        <dbReference type="EC" id="2.7.13.3"/>
    </reaction>
</comment>
<evidence type="ECO:0000256" key="2">
    <source>
        <dbReference type="ARBA" id="ARBA00012438"/>
    </source>
</evidence>